<evidence type="ECO:0000313" key="12">
    <source>
        <dbReference type="EMBL" id="KGK35725.1"/>
    </source>
</evidence>
<dbReference type="CDD" id="cd00311">
    <property type="entry name" value="TIM"/>
    <property type="match status" value="1"/>
</dbReference>
<dbReference type="Gene3D" id="3.20.20.70">
    <property type="entry name" value="Aldolase class I"/>
    <property type="match status" value="1"/>
</dbReference>
<evidence type="ECO:0000256" key="4">
    <source>
        <dbReference type="ARBA" id="ARBA00007422"/>
    </source>
</evidence>
<dbReference type="UniPathway" id="UPA00138"/>
<evidence type="ECO:0000256" key="6">
    <source>
        <dbReference type="ARBA" id="ARBA00011940"/>
    </source>
</evidence>
<dbReference type="EC" id="5.3.1.1" evidence="6 11"/>
<dbReference type="VEuPathDB" id="FungiDB:C5L36_0A00870"/>
<evidence type="ECO:0000256" key="7">
    <source>
        <dbReference type="ARBA" id="ARBA00019397"/>
    </source>
</evidence>
<proteinExistence type="inferred from homology"/>
<accession>A0A099NSZ0</accession>
<dbReference type="UniPathway" id="UPA00109">
    <property type="reaction ID" value="UER00189"/>
</dbReference>
<dbReference type="PANTHER" id="PTHR21139">
    <property type="entry name" value="TRIOSEPHOSPHATE ISOMERASE"/>
    <property type="match status" value="1"/>
</dbReference>
<dbReference type="SUPFAM" id="SSF51351">
    <property type="entry name" value="Triosephosphate isomerase (TIM)"/>
    <property type="match status" value="1"/>
</dbReference>
<evidence type="ECO:0000256" key="5">
    <source>
        <dbReference type="ARBA" id="ARBA00011738"/>
    </source>
</evidence>
<dbReference type="PROSITE" id="PS00171">
    <property type="entry name" value="TIM_1"/>
    <property type="match status" value="1"/>
</dbReference>
<sequence length="250" mass="26809">MARTFFVGGNFKMNGSKASIKTIVENINNSSIPSNVEVVLCPPAPYLSYTADLNKQANVQVGAQNCYPKASGAFTGEVSPLAVKDSGAEWVITGHSERRQYFNESDEFVAEKTKFAIDQGLKVILCIGESIDEKKAGKTLDVCKRELSAVIKAVAPEDWSSIVIAYEPIWAIGTGLAATAQDAQDIHAEIRKYLASQLGESTAQAVRILYGGSANGKNAPEFKDKADVDGFLVGGASLKPEFVDIINSRV</sequence>
<dbReference type="InterPro" id="IPR013785">
    <property type="entry name" value="Aldolase_TIM"/>
</dbReference>
<dbReference type="EMBL" id="JQFK01000005">
    <property type="protein sequence ID" value="KGK39866.1"/>
    <property type="molecule type" value="Genomic_DNA"/>
</dbReference>
<dbReference type="GO" id="GO:0004807">
    <property type="term" value="F:triose-phosphate isomerase activity"/>
    <property type="evidence" value="ECO:0007669"/>
    <property type="project" value="UniProtKB-EC"/>
</dbReference>
<keyword evidence="9 11" id="KW-0324">Glycolysis</keyword>
<dbReference type="InterPro" id="IPR020861">
    <property type="entry name" value="Triosephosphate_isomerase_AS"/>
</dbReference>
<comment type="catalytic activity">
    <reaction evidence="1 11">
        <text>D-glyceraldehyde 3-phosphate = dihydroxyacetone phosphate</text>
        <dbReference type="Rhea" id="RHEA:18585"/>
        <dbReference type="ChEBI" id="CHEBI:57642"/>
        <dbReference type="ChEBI" id="CHEBI:59776"/>
        <dbReference type="EC" id="5.3.1.1"/>
    </reaction>
</comment>
<dbReference type="InterPro" id="IPR035990">
    <property type="entry name" value="TIM_sf"/>
</dbReference>
<evidence type="ECO:0000256" key="8">
    <source>
        <dbReference type="ARBA" id="ARBA00022432"/>
    </source>
</evidence>
<dbReference type="Pfam" id="PF00121">
    <property type="entry name" value="TIM"/>
    <property type="match status" value="1"/>
</dbReference>
<comment type="pathway">
    <text evidence="2 11">Carbohydrate degradation; glycolysis; D-glyceraldehyde 3-phosphate from glycerone phosphate: step 1/1.</text>
</comment>
<comment type="subunit">
    <text evidence="5">Homodimer.</text>
</comment>
<dbReference type="GO" id="GO:0046166">
    <property type="term" value="P:glyceraldehyde-3-phosphate biosynthetic process"/>
    <property type="evidence" value="ECO:0007669"/>
    <property type="project" value="TreeGrafter"/>
</dbReference>
<dbReference type="GO" id="GO:0006096">
    <property type="term" value="P:glycolytic process"/>
    <property type="evidence" value="ECO:0007669"/>
    <property type="project" value="UniProtKB-UniPathway"/>
</dbReference>
<comment type="similarity">
    <text evidence="4 11">Belongs to the triosephosphate isomerase family.</text>
</comment>
<dbReference type="Proteomes" id="UP000029867">
    <property type="component" value="Unassembled WGS sequence"/>
</dbReference>
<dbReference type="InterPro" id="IPR022896">
    <property type="entry name" value="TrioseP_Isoase_bac/euk"/>
</dbReference>
<evidence type="ECO:0000256" key="10">
    <source>
        <dbReference type="ARBA" id="ARBA00023235"/>
    </source>
</evidence>
<comment type="caution">
    <text evidence="12">The sequence shown here is derived from an EMBL/GenBank/DDBJ whole genome shotgun (WGS) entry which is preliminary data.</text>
</comment>
<dbReference type="NCBIfam" id="TIGR00419">
    <property type="entry name" value="tim"/>
    <property type="match status" value="1"/>
</dbReference>
<dbReference type="HAMAP" id="MF_00147_B">
    <property type="entry name" value="TIM_B"/>
    <property type="match status" value="1"/>
</dbReference>
<dbReference type="GO" id="GO:0019563">
    <property type="term" value="P:glycerol catabolic process"/>
    <property type="evidence" value="ECO:0007669"/>
    <property type="project" value="TreeGrafter"/>
</dbReference>
<comment type="pathway">
    <text evidence="3 11">Carbohydrate biosynthesis; gluconeogenesis.</text>
</comment>
<reference evidence="14" key="1">
    <citation type="journal article" date="2014" name="Microb. Cell Fact.">
        <title>Exploiting Issatchenkia orientalis SD108 for succinic acid production.</title>
        <authorList>
            <person name="Xiao H."/>
            <person name="Shao Z."/>
            <person name="Jiang Y."/>
            <person name="Dole S."/>
            <person name="Zhao H."/>
        </authorList>
    </citation>
    <scope>NUCLEOTIDE SEQUENCE [LARGE SCALE GENOMIC DNA]</scope>
    <source>
        <strain evidence="14">SD108</strain>
    </source>
</reference>
<evidence type="ECO:0000313" key="14">
    <source>
        <dbReference type="Proteomes" id="UP000029867"/>
    </source>
</evidence>
<dbReference type="GO" id="GO:0006094">
    <property type="term" value="P:gluconeogenesis"/>
    <property type="evidence" value="ECO:0007669"/>
    <property type="project" value="UniProtKB-UniPathway"/>
</dbReference>
<evidence type="ECO:0000256" key="1">
    <source>
        <dbReference type="ARBA" id="ARBA00000474"/>
    </source>
</evidence>
<dbReference type="GO" id="GO:0005829">
    <property type="term" value="C:cytosol"/>
    <property type="evidence" value="ECO:0007669"/>
    <property type="project" value="TreeGrafter"/>
</dbReference>
<organism evidence="12 14">
    <name type="scientific">Pichia kudriavzevii</name>
    <name type="common">Yeast</name>
    <name type="synonym">Issatchenkia orientalis</name>
    <dbReference type="NCBI Taxonomy" id="4909"/>
    <lineage>
        <taxon>Eukaryota</taxon>
        <taxon>Fungi</taxon>
        <taxon>Dikarya</taxon>
        <taxon>Ascomycota</taxon>
        <taxon>Saccharomycotina</taxon>
        <taxon>Pichiomycetes</taxon>
        <taxon>Pichiales</taxon>
        <taxon>Pichiaceae</taxon>
        <taxon>Pichia</taxon>
    </lineage>
</organism>
<dbReference type="InterPro" id="IPR000652">
    <property type="entry name" value="Triosephosphate_isomerase"/>
</dbReference>
<gene>
    <name evidence="12" type="ORF">JL09_g5125</name>
    <name evidence="13" type="ORF">JL09_g982</name>
</gene>
<protein>
    <recommendedName>
        <fullName evidence="7 11">Triosephosphate isomerase</fullName>
        <ecNumber evidence="6 11">5.3.1.1</ecNumber>
    </recommendedName>
</protein>
<evidence type="ECO:0000256" key="11">
    <source>
        <dbReference type="RuleBase" id="RU363013"/>
    </source>
</evidence>
<reference evidence="12" key="2">
    <citation type="submission" date="2014-08" db="EMBL/GenBank/DDBJ databases">
        <title>Exploiting Issatchenkia orientalis SD108 for Succinic Acid Production.</title>
        <authorList>
            <person name="Xiao H."/>
            <person name="Shao Z."/>
            <person name="Jiang Y."/>
            <person name="Dole S."/>
            <person name="Zhao H."/>
        </authorList>
    </citation>
    <scope>NUCLEOTIDE SEQUENCE [LARGE SCALE GENOMIC DNA]</scope>
    <source>
        <strain evidence="12">SD108</strain>
    </source>
</reference>
<dbReference type="EMBL" id="JQFK01000393">
    <property type="protein sequence ID" value="KGK35725.1"/>
    <property type="molecule type" value="Genomic_DNA"/>
</dbReference>
<dbReference type="PANTHER" id="PTHR21139:SF41">
    <property type="entry name" value="TRIOSEPHOSPHATE ISOMERASE"/>
    <property type="match status" value="1"/>
</dbReference>
<keyword evidence="8 11" id="KW-0312">Gluconeogenesis</keyword>
<dbReference type="AlphaFoldDB" id="A0A099NSZ0"/>
<evidence type="ECO:0000256" key="2">
    <source>
        <dbReference type="ARBA" id="ARBA00004680"/>
    </source>
</evidence>
<keyword evidence="10 11" id="KW-0413">Isomerase</keyword>
<dbReference type="FunFam" id="3.20.20.70:FF:000025">
    <property type="entry name" value="Triosephosphate isomerase"/>
    <property type="match status" value="1"/>
</dbReference>
<dbReference type="eggNOG" id="KOG1643">
    <property type="taxonomic scope" value="Eukaryota"/>
</dbReference>
<dbReference type="HOGENOM" id="CLU_024251_2_0_1"/>
<evidence type="ECO:0000256" key="9">
    <source>
        <dbReference type="ARBA" id="ARBA00023152"/>
    </source>
</evidence>
<evidence type="ECO:0000256" key="3">
    <source>
        <dbReference type="ARBA" id="ARBA00004742"/>
    </source>
</evidence>
<name>A0A099NSZ0_PICKU</name>
<evidence type="ECO:0000313" key="13">
    <source>
        <dbReference type="EMBL" id="KGK39866.1"/>
    </source>
</evidence>
<dbReference type="PROSITE" id="PS51440">
    <property type="entry name" value="TIM_2"/>
    <property type="match status" value="1"/>
</dbReference>